<gene>
    <name evidence="4" type="ORF">A4D02_34550</name>
</gene>
<dbReference type="Pfam" id="PF01965">
    <property type="entry name" value="DJ-1_PfpI"/>
    <property type="match status" value="1"/>
</dbReference>
<dbReference type="Proteomes" id="UP000192277">
    <property type="component" value="Unassembled WGS sequence"/>
</dbReference>
<comment type="caution">
    <text evidence="4">The sequence shown here is derived from an EMBL/GenBank/DDBJ whole genome shotgun (WGS) entry which is preliminary data.</text>
</comment>
<keyword evidence="5" id="KW-1185">Reference proteome</keyword>
<reference evidence="4 5" key="1">
    <citation type="submission" date="2016-04" db="EMBL/GenBank/DDBJ databases">
        <authorList>
            <person name="Chen L."/>
            <person name="Zhuang W."/>
            <person name="Wang G."/>
        </authorList>
    </citation>
    <scope>NUCLEOTIDE SEQUENCE [LARGE SCALE GENOMIC DNA]</scope>
    <source>
        <strain evidence="5">GR20</strain>
    </source>
</reference>
<dbReference type="Gene3D" id="3.40.50.880">
    <property type="match status" value="1"/>
</dbReference>
<evidence type="ECO:0000256" key="1">
    <source>
        <dbReference type="ARBA" id="ARBA00023015"/>
    </source>
</evidence>
<dbReference type="InterPro" id="IPR029062">
    <property type="entry name" value="Class_I_gatase-like"/>
</dbReference>
<dbReference type="InterPro" id="IPR052158">
    <property type="entry name" value="INH-QAR"/>
</dbReference>
<evidence type="ECO:0000313" key="5">
    <source>
        <dbReference type="Proteomes" id="UP000192277"/>
    </source>
</evidence>
<dbReference type="PANTHER" id="PTHR43130">
    <property type="entry name" value="ARAC-FAMILY TRANSCRIPTIONAL REGULATOR"/>
    <property type="match status" value="1"/>
</dbReference>
<keyword evidence="1" id="KW-0805">Transcription regulation</keyword>
<organism evidence="4 5">
    <name type="scientific">Niastella koreensis</name>
    <dbReference type="NCBI Taxonomy" id="354356"/>
    <lineage>
        <taxon>Bacteria</taxon>
        <taxon>Pseudomonadati</taxon>
        <taxon>Bacteroidota</taxon>
        <taxon>Chitinophagia</taxon>
        <taxon>Chitinophagales</taxon>
        <taxon>Chitinophagaceae</taxon>
        <taxon>Niastella</taxon>
    </lineage>
</organism>
<accession>A0ABX3NSP2</accession>
<dbReference type="InterPro" id="IPR018060">
    <property type="entry name" value="HTH_AraC"/>
</dbReference>
<dbReference type="SUPFAM" id="SSF52317">
    <property type="entry name" value="Class I glutamine amidotransferase-like"/>
    <property type="match status" value="1"/>
</dbReference>
<sequence>MKQVTFLIADGVLKPSCLFNAIEVFEKANEFLEQTTGESYFEIRLTGTNLQQRLANGLFSLQVAPLAAIDKAGIIILPSFTEQDDYAIGKNRAALDWVISQFNGGAEVASLCTGTFLLAATGLLNGKPCATHWKAAAYFQRLFPELELHTNKILTDQQGVYTAGGALSSVNLALYIVEKYCGREAALYCARMLQIDIDRNSQSPFIMFEGLKDHKDNVIRNIQEFIEQHIGDRITVDQLAVHCSMDRINFTRRFKKATQLSPADYIQRVKVEGAKRLFESTGQQINEVMYKVGYIDIKAFRQLFKKIVGMTPGDYRNKFNKVA</sequence>
<dbReference type="SUPFAM" id="SSF46689">
    <property type="entry name" value="Homeodomain-like"/>
    <property type="match status" value="2"/>
</dbReference>
<dbReference type="Gene3D" id="1.10.10.60">
    <property type="entry name" value="Homeodomain-like"/>
    <property type="match status" value="2"/>
</dbReference>
<evidence type="ECO:0000256" key="2">
    <source>
        <dbReference type="ARBA" id="ARBA00023163"/>
    </source>
</evidence>
<dbReference type="EMBL" id="LWBO01000022">
    <property type="protein sequence ID" value="OQP45075.1"/>
    <property type="molecule type" value="Genomic_DNA"/>
</dbReference>
<dbReference type="InterPro" id="IPR009057">
    <property type="entry name" value="Homeodomain-like_sf"/>
</dbReference>
<dbReference type="Pfam" id="PF12833">
    <property type="entry name" value="HTH_18"/>
    <property type="match status" value="1"/>
</dbReference>
<evidence type="ECO:0000313" key="4">
    <source>
        <dbReference type="EMBL" id="OQP45075.1"/>
    </source>
</evidence>
<name>A0ABX3NSP2_9BACT</name>
<evidence type="ECO:0000259" key="3">
    <source>
        <dbReference type="PROSITE" id="PS01124"/>
    </source>
</evidence>
<dbReference type="InterPro" id="IPR002818">
    <property type="entry name" value="DJ-1/PfpI"/>
</dbReference>
<dbReference type="PROSITE" id="PS01124">
    <property type="entry name" value="HTH_ARAC_FAMILY_2"/>
    <property type="match status" value="1"/>
</dbReference>
<dbReference type="SMART" id="SM00342">
    <property type="entry name" value="HTH_ARAC"/>
    <property type="match status" value="1"/>
</dbReference>
<proteinExistence type="predicted"/>
<feature type="domain" description="HTH araC/xylS-type" evidence="3">
    <location>
        <begin position="220"/>
        <end position="318"/>
    </location>
</feature>
<dbReference type="RefSeq" id="WP_014222111.1">
    <property type="nucleotide sequence ID" value="NZ_LWBO01000022.1"/>
</dbReference>
<keyword evidence="2" id="KW-0804">Transcription</keyword>
<dbReference type="PANTHER" id="PTHR43130:SF3">
    <property type="entry name" value="HTH-TYPE TRANSCRIPTIONAL REGULATOR RV1931C"/>
    <property type="match status" value="1"/>
</dbReference>
<protein>
    <recommendedName>
        <fullName evidence="3">HTH araC/xylS-type domain-containing protein</fullName>
    </recommendedName>
</protein>
<dbReference type="CDD" id="cd03138">
    <property type="entry name" value="GATase1_AraC_2"/>
    <property type="match status" value="1"/>
</dbReference>